<dbReference type="EMBL" id="BSUO01000001">
    <property type="protein sequence ID" value="GMA40014.1"/>
    <property type="molecule type" value="Genomic_DNA"/>
</dbReference>
<evidence type="ECO:0000313" key="1">
    <source>
        <dbReference type="EMBL" id="GMA40014.1"/>
    </source>
</evidence>
<protein>
    <submittedName>
        <fullName evidence="1">Uncharacterized protein</fullName>
    </submittedName>
</protein>
<name>A0ABQ6IQ44_9MICO</name>
<evidence type="ECO:0000313" key="2">
    <source>
        <dbReference type="Proteomes" id="UP001157126"/>
    </source>
</evidence>
<dbReference type="RefSeq" id="WP_284303786.1">
    <property type="nucleotide sequence ID" value="NZ_BSUO01000001.1"/>
</dbReference>
<dbReference type="Proteomes" id="UP001157126">
    <property type="component" value="Unassembled WGS sequence"/>
</dbReference>
<comment type="caution">
    <text evidence="1">The sequence shown here is derived from an EMBL/GenBank/DDBJ whole genome shotgun (WGS) entry which is preliminary data.</text>
</comment>
<reference evidence="2" key="1">
    <citation type="journal article" date="2019" name="Int. J. Syst. Evol. Microbiol.">
        <title>The Global Catalogue of Microorganisms (GCM) 10K type strain sequencing project: providing services to taxonomists for standard genome sequencing and annotation.</title>
        <authorList>
            <consortium name="The Broad Institute Genomics Platform"/>
            <consortium name="The Broad Institute Genome Sequencing Center for Infectious Disease"/>
            <person name="Wu L."/>
            <person name="Ma J."/>
        </authorList>
    </citation>
    <scope>NUCLEOTIDE SEQUENCE [LARGE SCALE GENOMIC DNA]</scope>
    <source>
        <strain evidence="2">NBRC 113072</strain>
    </source>
</reference>
<organism evidence="1 2">
    <name type="scientific">Mobilicoccus caccae</name>
    <dbReference type="NCBI Taxonomy" id="1859295"/>
    <lineage>
        <taxon>Bacteria</taxon>
        <taxon>Bacillati</taxon>
        <taxon>Actinomycetota</taxon>
        <taxon>Actinomycetes</taxon>
        <taxon>Micrococcales</taxon>
        <taxon>Dermatophilaceae</taxon>
        <taxon>Mobilicoccus</taxon>
    </lineage>
</organism>
<sequence>MPRARSRLSRRTATTVTGEGIVLTRARAEVVAGWARRGLGPLVVVPAQGWTLVSPGGRPKARYPYDDAVRTLAGRPVSYRMRPALGFFRVGKQAVVTLHAKRRLAPTRWMIWTPRDGLVTPKGLPVARPADVVRAAGSDSPEVLARVEEIVGDVGAGAPEILAALLGVLDLPGLDVLTGRAVAADLPEARLIVPADRYARAFDKIVRERRLDQDDDRTE</sequence>
<gene>
    <name evidence="1" type="ORF">GCM10025883_20590</name>
</gene>
<proteinExistence type="predicted"/>
<keyword evidence="2" id="KW-1185">Reference proteome</keyword>
<accession>A0ABQ6IQ44</accession>